<name>A0A5B0M407_PUCGR</name>
<gene>
    <name evidence="3" type="ORF">PGT21_010103</name>
    <name evidence="2" type="ORF">PGTUg99_030054</name>
</gene>
<comment type="caution">
    <text evidence="3">The sequence shown here is derived from an EMBL/GenBank/DDBJ whole genome shotgun (WGS) entry which is preliminary data.</text>
</comment>
<reference evidence="4 5" key="1">
    <citation type="submission" date="2019-05" db="EMBL/GenBank/DDBJ databases">
        <title>Emergence of the Ug99 lineage of the wheat stem rust pathogen through somatic hybridization.</title>
        <authorList>
            <person name="Li F."/>
            <person name="Upadhyaya N.M."/>
            <person name="Sperschneider J."/>
            <person name="Matny O."/>
            <person name="Nguyen-Phuc H."/>
            <person name="Mago R."/>
            <person name="Raley C."/>
            <person name="Miller M.E."/>
            <person name="Silverstein K.A.T."/>
            <person name="Henningsen E."/>
            <person name="Hirsch C.D."/>
            <person name="Visser B."/>
            <person name="Pretorius Z.A."/>
            <person name="Steffenson B.J."/>
            <person name="Schwessinger B."/>
            <person name="Dodds P.N."/>
            <person name="Figueroa M."/>
        </authorList>
    </citation>
    <scope>NUCLEOTIDE SEQUENCE [LARGE SCALE GENOMIC DNA]</scope>
    <source>
        <strain evidence="3">21-0</strain>
        <strain evidence="2 5">Ug99</strain>
    </source>
</reference>
<organism evidence="3 4">
    <name type="scientific">Puccinia graminis f. sp. tritici</name>
    <dbReference type="NCBI Taxonomy" id="56615"/>
    <lineage>
        <taxon>Eukaryota</taxon>
        <taxon>Fungi</taxon>
        <taxon>Dikarya</taxon>
        <taxon>Basidiomycota</taxon>
        <taxon>Pucciniomycotina</taxon>
        <taxon>Pucciniomycetes</taxon>
        <taxon>Pucciniales</taxon>
        <taxon>Pucciniaceae</taxon>
        <taxon>Puccinia</taxon>
    </lineage>
</organism>
<evidence type="ECO:0000313" key="4">
    <source>
        <dbReference type="Proteomes" id="UP000324748"/>
    </source>
</evidence>
<dbReference type="Proteomes" id="UP000324748">
    <property type="component" value="Unassembled WGS sequence"/>
</dbReference>
<proteinExistence type="predicted"/>
<feature type="region of interest" description="Disordered" evidence="1">
    <location>
        <begin position="1"/>
        <end position="21"/>
    </location>
</feature>
<feature type="compositionally biased region" description="Basic and acidic residues" evidence="1">
    <location>
        <begin position="1"/>
        <end position="16"/>
    </location>
</feature>
<dbReference type="AlphaFoldDB" id="A0A5B0M407"/>
<sequence>MMILDPDRHQATDETSPKPASQYGWTCSSVQLSWSVQLSTKFRTDQIRAEIFRTSRRLRFSAHAYVHKVEEGDLKPVRDLRPLFWGGWIEVFRELSRHRRRRMYIEVCEATTRNMAI</sequence>
<evidence type="ECO:0000256" key="1">
    <source>
        <dbReference type="SAM" id="MobiDB-lite"/>
    </source>
</evidence>
<evidence type="ECO:0000313" key="5">
    <source>
        <dbReference type="Proteomes" id="UP000325313"/>
    </source>
</evidence>
<evidence type="ECO:0000313" key="3">
    <source>
        <dbReference type="EMBL" id="KAA1071505.1"/>
    </source>
</evidence>
<dbReference type="Proteomes" id="UP000325313">
    <property type="component" value="Unassembled WGS sequence"/>
</dbReference>
<protein>
    <submittedName>
        <fullName evidence="3">Uncharacterized protein</fullName>
    </submittedName>
</protein>
<evidence type="ECO:0000313" key="2">
    <source>
        <dbReference type="EMBL" id="KAA1067266.1"/>
    </source>
</evidence>
<keyword evidence="4" id="KW-1185">Reference proteome</keyword>
<dbReference type="EMBL" id="VDEP01000507">
    <property type="protein sequence ID" value="KAA1067266.1"/>
    <property type="molecule type" value="Genomic_DNA"/>
</dbReference>
<accession>A0A5B0M407</accession>
<dbReference type="EMBL" id="VSWC01000170">
    <property type="protein sequence ID" value="KAA1071505.1"/>
    <property type="molecule type" value="Genomic_DNA"/>
</dbReference>